<protein>
    <submittedName>
        <fullName evidence="7">Uncharacterized protein</fullName>
    </submittedName>
</protein>
<evidence type="ECO:0000256" key="2">
    <source>
        <dbReference type="ARBA" id="ARBA00022692"/>
    </source>
</evidence>
<dbReference type="GO" id="GO:0009707">
    <property type="term" value="C:chloroplast outer membrane"/>
    <property type="evidence" value="ECO:0007669"/>
    <property type="project" value="TreeGrafter"/>
</dbReference>
<name>A0A4S4EH69_CAMSN</name>
<dbReference type="EMBL" id="SDRB02004875">
    <property type="protein sequence ID" value="THG15176.1"/>
    <property type="molecule type" value="Genomic_DNA"/>
</dbReference>
<organism evidence="7 8">
    <name type="scientific">Camellia sinensis var. sinensis</name>
    <name type="common">China tea</name>
    <dbReference type="NCBI Taxonomy" id="542762"/>
    <lineage>
        <taxon>Eukaryota</taxon>
        <taxon>Viridiplantae</taxon>
        <taxon>Streptophyta</taxon>
        <taxon>Embryophyta</taxon>
        <taxon>Tracheophyta</taxon>
        <taxon>Spermatophyta</taxon>
        <taxon>Magnoliopsida</taxon>
        <taxon>eudicotyledons</taxon>
        <taxon>Gunneridae</taxon>
        <taxon>Pentapetalae</taxon>
        <taxon>asterids</taxon>
        <taxon>Ericales</taxon>
        <taxon>Theaceae</taxon>
        <taxon>Camellia</taxon>
    </lineage>
</organism>
<dbReference type="Proteomes" id="UP000306102">
    <property type="component" value="Unassembled WGS sequence"/>
</dbReference>
<dbReference type="PANTHER" id="PTHR15371:SF1">
    <property type="entry name" value="OUTER ENVELOPE PORE PROTEIN 16-2, CHLOROPLASTIC"/>
    <property type="match status" value="1"/>
</dbReference>
<dbReference type="STRING" id="542762.A0A4S4EH69"/>
<reference evidence="7 8" key="1">
    <citation type="journal article" date="2018" name="Proc. Natl. Acad. Sci. U.S.A.">
        <title>Draft genome sequence of Camellia sinensis var. sinensis provides insights into the evolution of the tea genome and tea quality.</title>
        <authorList>
            <person name="Wei C."/>
            <person name="Yang H."/>
            <person name="Wang S."/>
            <person name="Zhao J."/>
            <person name="Liu C."/>
            <person name="Gao L."/>
            <person name="Xia E."/>
            <person name="Lu Y."/>
            <person name="Tai Y."/>
            <person name="She G."/>
            <person name="Sun J."/>
            <person name="Cao H."/>
            <person name="Tong W."/>
            <person name="Gao Q."/>
            <person name="Li Y."/>
            <person name="Deng W."/>
            <person name="Jiang X."/>
            <person name="Wang W."/>
            <person name="Chen Q."/>
            <person name="Zhang S."/>
            <person name="Li H."/>
            <person name="Wu J."/>
            <person name="Wang P."/>
            <person name="Li P."/>
            <person name="Shi C."/>
            <person name="Zheng F."/>
            <person name="Jian J."/>
            <person name="Huang B."/>
            <person name="Shan D."/>
            <person name="Shi M."/>
            <person name="Fang C."/>
            <person name="Yue Y."/>
            <person name="Li F."/>
            <person name="Li D."/>
            <person name="Wei S."/>
            <person name="Han B."/>
            <person name="Jiang C."/>
            <person name="Yin Y."/>
            <person name="Xia T."/>
            <person name="Zhang Z."/>
            <person name="Bennetzen J.L."/>
            <person name="Zhao S."/>
            <person name="Wan X."/>
        </authorList>
    </citation>
    <scope>NUCLEOTIDE SEQUENCE [LARGE SCALE GENOMIC DNA]</scope>
    <source>
        <strain evidence="8">cv. Shuchazao</strain>
        <tissue evidence="7">Leaf</tissue>
    </source>
</reference>
<evidence type="ECO:0000313" key="7">
    <source>
        <dbReference type="EMBL" id="THG15176.1"/>
    </source>
</evidence>
<keyword evidence="8" id="KW-1185">Reference proteome</keyword>
<feature type="coiled-coil region" evidence="5">
    <location>
        <begin position="141"/>
        <end position="203"/>
    </location>
</feature>
<evidence type="ECO:0000256" key="5">
    <source>
        <dbReference type="SAM" id="Coils"/>
    </source>
</evidence>
<dbReference type="InterPro" id="IPR045238">
    <property type="entry name" value="Tim23-like"/>
</dbReference>
<evidence type="ECO:0000313" key="8">
    <source>
        <dbReference type="Proteomes" id="UP000306102"/>
    </source>
</evidence>
<comment type="subcellular location">
    <subcellularLocation>
        <location evidence="1">Membrane</location>
        <topology evidence="1">Multi-pass membrane protein</topology>
    </subcellularLocation>
</comment>
<feature type="coiled-coil region" evidence="5">
    <location>
        <begin position="268"/>
        <end position="295"/>
    </location>
</feature>
<evidence type="ECO:0000256" key="6">
    <source>
        <dbReference type="SAM" id="MobiDB-lite"/>
    </source>
</evidence>
<keyword evidence="4" id="KW-0472">Membrane</keyword>
<evidence type="ECO:0000256" key="3">
    <source>
        <dbReference type="ARBA" id="ARBA00022989"/>
    </source>
</evidence>
<keyword evidence="2" id="KW-0812">Transmembrane</keyword>
<keyword evidence="3" id="KW-1133">Transmembrane helix</keyword>
<feature type="region of interest" description="Disordered" evidence="6">
    <location>
        <begin position="334"/>
        <end position="353"/>
    </location>
</feature>
<accession>A0A4S4EH69</accession>
<evidence type="ECO:0000256" key="4">
    <source>
        <dbReference type="ARBA" id="ARBA00023136"/>
    </source>
</evidence>
<dbReference type="PANTHER" id="PTHR15371">
    <property type="entry name" value="TIM23"/>
    <property type="match status" value="1"/>
</dbReference>
<comment type="caution">
    <text evidence="7">The sequence shown here is derived from an EMBL/GenBank/DDBJ whole genome shotgun (WGS) entry which is preliminary data.</text>
</comment>
<proteinExistence type="predicted"/>
<evidence type="ECO:0000256" key="1">
    <source>
        <dbReference type="ARBA" id="ARBA00004141"/>
    </source>
</evidence>
<keyword evidence="5" id="KW-0175">Coiled coil</keyword>
<sequence>MSGDLETRTLLDELRSFDKGGLFDLGHPLLNRITESFVKAAGIGAIQAVSREAYFTALEGVMIRFKSGTGADSGGLPPEITAGKKQRFPDLRGETNKKSLEALVKNTGKESLQWGLAAGMYSGVTYGLKEARGTHDWAAEIETLSQEKVKMTEEKDKLEIHCEKLTEEASYAKELAADAAVELRNLAEEVTKLTYQNAKLTADLAAAKEACCISNSFQRSASFDVKKNSGNDAQPDACSRKPDNVLVGELQHELNTRYQKETSLVTALSESDEIADELRKRLNEAKCREEDLENELANMWVLVAEMRKSGMNYEDISSQGDHVSNNLQTVVGNRFSSSNGVSKKPYEQDNKCGNMNEKSTFEELKANYHRERRRCKELESLVLRLKGDDISGLDITSLEELQNLHVEAITKICHAKVKSAYYMKQGPMNFGGLAMIESLTNDADDSHAKPTGGCCQKKNESEKAGKHFSFNRSVVERALVETLSASLALSLRSWSDGIYCYESLAGGCVVSLLAKFYFRPQIQAVRVLSLLVGSVYFPFNCKGTCFRLHFCQLSPSLLNRAIGKPVAPSSRRELQNVSPAFLYVTKRALFPCTESWAKLPPSPEILLIKGSDKRVWYCPRPHEDATSRARTPRLWRAAPPVLFVSKQDTLSELVIPPTNPQARGEGECID</sequence>
<dbReference type="GO" id="GO:0015171">
    <property type="term" value="F:amino acid transmembrane transporter activity"/>
    <property type="evidence" value="ECO:0007669"/>
    <property type="project" value="TreeGrafter"/>
</dbReference>
<gene>
    <name evidence="7" type="ORF">TEA_009949</name>
</gene>
<dbReference type="AlphaFoldDB" id="A0A4S4EH69"/>